<accession>A0A6J1CLJ1</accession>
<feature type="transmembrane region" description="Helical" evidence="3">
    <location>
        <begin position="230"/>
        <end position="246"/>
    </location>
</feature>
<dbReference type="InterPro" id="IPR000620">
    <property type="entry name" value="EamA_dom"/>
</dbReference>
<sequence length="382" mass="41586">MGWRYRIGLGLILTAVVIWVTSAEITQRIFSEYKHPFALSYLGVSLMVVYLPVAVVRDLIFSLLNPDLPNNHPDNGGSVLSSSIGLDFPLRFNEAHNSLDEGMGSCLISDKDLSEREEGQPLIPKIEPKNEVSSWEIAKCSLFLTPLWFTTEYFSNSALANTSVATATILNSTSGLFALLFGAVLGQESITISKVVAVLISMAGVAMTTLGKTWATNEYLIISESRGRTVMGDMFGLLSAVTYGLFTVLLKKSAGSEGDKIDVQKFFGYVGLFTILGLWWLVWPLTAVGIEPPLKFPASKSVTEIVLLNGFVGSVVSDYLWAHSVIWTSPLVATLGMSLTIPLAMLADVVLHGRRYSALYILGCIQVFAGFFLVNISDKFSA</sequence>
<feature type="transmembrane region" description="Helical" evidence="3">
    <location>
        <begin position="191"/>
        <end position="210"/>
    </location>
</feature>
<dbReference type="PANTHER" id="PTHR23051:SF9">
    <property type="entry name" value="EAMA DOMAIN-CONTAINING PROTEIN"/>
    <property type="match status" value="1"/>
</dbReference>
<feature type="transmembrane region" description="Helical" evidence="3">
    <location>
        <begin position="358"/>
        <end position="376"/>
    </location>
</feature>
<dbReference type="Pfam" id="PF00892">
    <property type="entry name" value="EamA"/>
    <property type="match status" value="1"/>
</dbReference>
<feature type="transmembrane region" description="Helical" evidence="3">
    <location>
        <begin position="164"/>
        <end position="185"/>
    </location>
</feature>
<dbReference type="Proteomes" id="UP000504603">
    <property type="component" value="Unplaced"/>
</dbReference>
<dbReference type="KEGG" id="mcha:111012569"/>
<evidence type="ECO:0000256" key="1">
    <source>
        <dbReference type="ARBA" id="ARBA00004141"/>
    </source>
</evidence>
<dbReference type="InterPro" id="IPR037185">
    <property type="entry name" value="EmrE-like"/>
</dbReference>
<keyword evidence="3" id="KW-0472">Membrane</keyword>
<keyword evidence="3" id="KW-0812">Transmembrane</keyword>
<dbReference type="PANTHER" id="PTHR23051">
    <property type="entry name" value="SOLUTE CARRIER FAMILY 35, MEMBER F5"/>
    <property type="match status" value="1"/>
</dbReference>
<dbReference type="GO" id="GO:0016020">
    <property type="term" value="C:membrane"/>
    <property type="evidence" value="ECO:0007669"/>
    <property type="project" value="InterPro"/>
</dbReference>
<keyword evidence="3" id="KW-1133">Transmembrane helix</keyword>
<comment type="similarity">
    <text evidence="2">Belongs to the drug/metabolite transporter (DMT) superfamily. Plant drug/metabolite exporter (P-DME) (TC 2.A.7.4) family.</text>
</comment>
<dbReference type="AlphaFoldDB" id="A0A6J1CLJ1"/>
<comment type="subcellular location">
    <subcellularLocation>
        <location evidence="1">Membrane</location>
        <topology evidence="1">Multi-pass membrane protein</topology>
    </subcellularLocation>
</comment>
<reference evidence="6" key="1">
    <citation type="submission" date="2025-08" db="UniProtKB">
        <authorList>
            <consortium name="RefSeq"/>
        </authorList>
    </citation>
    <scope>IDENTIFICATION</scope>
    <source>
        <strain evidence="6">OHB3-1</strain>
    </source>
</reference>
<evidence type="ECO:0000313" key="5">
    <source>
        <dbReference type="Proteomes" id="UP000504603"/>
    </source>
</evidence>
<gene>
    <name evidence="6" type="primary">LOC111012569</name>
</gene>
<dbReference type="GeneID" id="111012569"/>
<evidence type="ECO:0000259" key="4">
    <source>
        <dbReference type="Pfam" id="PF00892"/>
    </source>
</evidence>
<dbReference type="OrthoDB" id="1436450at2759"/>
<feature type="transmembrane region" description="Helical" evidence="3">
    <location>
        <begin position="266"/>
        <end position="290"/>
    </location>
</feature>
<proteinExistence type="inferred from homology"/>
<feature type="domain" description="EamA" evidence="4">
    <location>
        <begin position="133"/>
        <end position="209"/>
    </location>
</feature>
<feature type="transmembrane region" description="Helical" evidence="3">
    <location>
        <begin position="327"/>
        <end position="351"/>
    </location>
</feature>
<feature type="transmembrane region" description="Helical" evidence="3">
    <location>
        <begin position="39"/>
        <end position="60"/>
    </location>
</feature>
<evidence type="ECO:0000256" key="2">
    <source>
        <dbReference type="ARBA" id="ARBA00007635"/>
    </source>
</evidence>
<keyword evidence="5" id="KW-1185">Reference proteome</keyword>
<name>A0A6J1CLJ1_MOMCH</name>
<dbReference type="RefSeq" id="XP_022142439.1">
    <property type="nucleotide sequence ID" value="XM_022286747.1"/>
</dbReference>
<protein>
    <submittedName>
        <fullName evidence="6">Uncharacterized vacuolar membrane protein YML018C-like</fullName>
    </submittedName>
</protein>
<dbReference type="SUPFAM" id="SSF103481">
    <property type="entry name" value="Multidrug resistance efflux transporter EmrE"/>
    <property type="match status" value="2"/>
</dbReference>
<organism evidence="5 6">
    <name type="scientific">Momordica charantia</name>
    <name type="common">Bitter gourd</name>
    <name type="synonym">Balsam pear</name>
    <dbReference type="NCBI Taxonomy" id="3673"/>
    <lineage>
        <taxon>Eukaryota</taxon>
        <taxon>Viridiplantae</taxon>
        <taxon>Streptophyta</taxon>
        <taxon>Embryophyta</taxon>
        <taxon>Tracheophyta</taxon>
        <taxon>Spermatophyta</taxon>
        <taxon>Magnoliopsida</taxon>
        <taxon>eudicotyledons</taxon>
        <taxon>Gunneridae</taxon>
        <taxon>Pentapetalae</taxon>
        <taxon>rosids</taxon>
        <taxon>fabids</taxon>
        <taxon>Cucurbitales</taxon>
        <taxon>Cucurbitaceae</taxon>
        <taxon>Momordiceae</taxon>
        <taxon>Momordica</taxon>
    </lineage>
</organism>
<evidence type="ECO:0000313" key="6">
    <source>
        <dbReference type="RefSeq" id="XP_022142439.1"/>
    </source>
</evidence>
<evidence type="ECO:0000256" key="3">
    <source>
        <dbReference type="SAM" id="Phobius"/>
    </source>
</evidence>